<dbReference type="AlphaFoldDB" id="A0A1J1HXL7"/>
<proteinExistence type="predicted"/>
<dbReference type="EMBL" id="CVRI01000023">
    <property type="protein sequence ID" value="CRK92092.1"/>
    <property type="molecule type" value="Genomic_DNA"/>
</dbReference>
<accession>A0A1J1HXL7</accession>
<reference evidence="1 2" key="1">
    <citation type="submission" date="2015-04" db="EMBL/GenBank/DDBJ databases">
        <authorList>
            <person name="Syromyatnikov M.Y."/>
            <person name="Popov V.N."/>
        </authorList>
    </citation>
    <scope>NUCLEOTIDE SEQUENCE [LARGE SCALE GENOMIC DNA]</scope>
</reference>
<protein>
    <submittedName>
        <fullName evidence="1">CLUMA_CG005675, isoform A</fullName>
    </submittedName>
</protein>
<sequence length="43" mass="4941">MIRILSVSKKYVIQEATNLAFGLFFQAIRTKYTGILVRIINIP</sequence>
<evidence type="ECO:0000313" key="1">
    <source>
        <dbReference type="EMBL" id="CRK92092.1"/>
    </source>
</evidence>
<dbReference type="Proteomes" id="UP000183832">
    <property type="component" value="Unassembled WGS sequence"/>
</dbReference>
<evidence type="ECO:0000313" key="2">
    <source>
        <dbReference type="Proteomes" id="UP000183832"/>
    </source>
</evidence>
<gene>
    <name evidence="1" type="ORF">CLUMA_CG005675</name>
</gene>
<keyword evidence="2" id="KW-1185">Reference proteome</keyword>
<name>A0A1J1HXL7_9DIPT</name>
<organism evidence="1 2">
    <name type="scientific">Clunio marinus</name>
    <dbReference type="NCBI Taxonomy" id="568069"/>
    <lineage>
        <taxon>Eukaryota</taxon>
        <taxon>Metazoa</taxon>
        <taxon>Ecdysozoa</taxon>
        <taxon>Arthropoda</taxon>
        <taxon>Hexapoda</taxon>
        <taxon>Insecta</taxon>
        <taxon>Pterygota</taxon>
        <taxon>Neoptera</taxon>
        <taxon>Endopterygota</taxon>
        <taxon>Diptera</taxon>
        <taxon>Nematocera</taxon>
        <taxon>Chironomoidea</taxon>
        <taxon>Chironomidae</taxon>
        <taxon>Clunio</taxon>
    </lineage>
</organism>